<feature type="transmembrane region" description="Helical" evidence="1">
    <location>
        <begin position="195"/>
        <end position="218"/>
    </location>
</feature>
<evidence type="ECO:0008006" key="4">
    <source>
        <dbReference type="Google" id="ProtNLM"/>
    </source>
</evidence>
<accession>A0A5N7BXA6</accession>
<sequence length="275" mass="29347">MLSNLNTSQKALYWLLIQATLLSQILARQCYWRDGMPALSELQPCFPEKENSACCATKKTNGDPNDICTESGLCIAQVSPYAGQVLRDGCTDSSWKSSDCPNMCPDSMRGEYGLHILPCPDISLRHWCCSDNGSNCCDNAFKLDIGTMILPTPSSSSVVPSAAATVTATTTATVTPGTTSEPTCDGACHADTTTVAVGVGVGAGLGACLMATVFMLCFQRRTYQKKLRDIGKVTHWGHSPGVQQCGGPLVAVHPVELPPGREPVVHEIDSGYQER</sequence>
<dbReference type="Proteomes" id="UP000326877">
    <property type="component" value="Unassembled WGS sequence"/>
</dbReference>
<keyword evidence="1" id="KW-0472">Membrane</keyword>
<keyword evidence="1" id="KW-1133">Transmembrane helix</keyword>
<keyword evidence="2" id="KW-0732">Signal</keyword>
<keyword evidence="1" id="KW-0812">Transmembrane</keyword>
<dbReference type="EMBL" id="ML735318">
    <property type="protein sequence ID" value="KAE8386137.1"/>
    <property type="molecule type" value="Genomic_DNA"/>
</dbReference>
<evidence type="ECO:0000256" key="1">
    <source>
        <dbReference type="SAM" id="Phobius"/>
    </source>
</evidence>
<dbReference type="AlphaFoldDB" id="A0A5N7BXA6"/>
<dbReference type="OrthoDB" id="5215637at2759"/>
<proteinExistence type="predicted"/>
<protein>
    <recommendedName>
        <fullName evidence="4">Mid2 domain-containing protein</fullName>
    </recommendedName>
</protein>
<evidence type="ECO:0000313" key="3">
    <source>
        <dbReference type="EMBL" id="KAE8386137.1"/>
    </source>
</evidence>
<organism evidence="3">
    <name type="scientific">Petromyces alliaceus</name>
    <name type="common">Aspergillus alliaceus</name>
    <dbReference type="NCBI Taxonomy" id="209559"/>
    <lineage>
        <taxon>Eukaryota</taxon>
        <taxon>Fungi</taxon>
        <taxon>Dikarya</taxon>
        <taxon>Ascomycota</taxon>
        <taxon>Pezizomycotina</taxon>
        <taxon>Eurotiomycetes</taxon>
        <taxon>Eurotiomycetidae</taxon>
        <taxon>Eurotiales</taxon>
        <taxon>Aspergillaceae</taxon>
        <taxon>Aspergillus</taxon>
        <taxon>Aspergillus subgen. Circumdati</taxon>
    </lineage>
</organism>
<feature type="signal peptide" evidence="2">
    <location>
        <begin position="1"/>
        <end position="27"/>
    </location>
</feature>
<feature type="chain" id="PRO_5025039482" description="Mid2 domain-containing protein" evidence="2">
    <location>
        <begin position="28"/>
        <end position="275"/>
    </location>
</feature>
<gene>
    <name evidence="3" type="ORF">BDV23DRAFT_163824</name>
</gene>
<reference evidence="3" key="1">
    <citation type="submission" date="2019-04" db="EMBL/GenBank/DDBJ databases">
        <title>Friends and foes A comparative genomics studyof 23 Aspergillus species from section Flavi.</title>
        <authorList>
            <consortium name="DOE Joint Genome Institute"/>
            <person name="Kjaerbolling I."/>
            <person name="Vesth T."/>
            <person name="Frisvad J.C."/>
            <person name="Nybo J.L."/>
            <person name="Theobald S."/>
            <person name="Kildgaard S."/>
            <person name="Isbrandt T."/>
            <person name="Kuo A."/>
            <person name="Sato A."/>
            <person name="Lyhne E.K."/>
            <person name="Kogle M.E."/>
            <person name="Wiebenga A."/>
            <person name="Kun R.S."/>
            <person name="Lubbers R.J."/>
            <person name="Makela M.R."/>
            <person name="Barry K."/>
            <person name="Chovatia M."/>
            <person name="Clum A."/>
            <person name="Daum C."/>
            <person name="Haridas S."/>
            <person name="He G."/>
            <person name="LaButti K."/>
            <person name="Lipzen A."/>
            <person name="Mondo S."/>
            <person name="Riley R."/>
            <person name="Salamov A."/>
            <person name="Simmons B.A."/>
            <person name="Magnuson J.K."/>
            <person name="Henrissat B."/>
            <person name="Mortensen U.H."/>
            <person name="Larsen T.O."/>
            <person name="Devries R.P."/>
            <person name="Grigoriev I.V."/>
            <person name="Machida M."/>
            <person name="Baker S.E."/>
            <person name="Andersen M.R."/>
        </authorList>
    </citation>
    <scope>NUCLEOTIDE SEQUENCE [LARGE SCALE GENOMIC DNA]</scope>
    <source>
        <strain evidence="3">IBT 14317</strain>
    </source>
</reference>
<name>A0A5N7BXA6_PETAA</name>
<evidence type="ECO:0000256" key="2">
    <source>
        <dbReference type="SAM" id="SignalP"/>
    </source>
</evidence>